<feature type="signal peptide" evidence="1">
    <location>
        <begin position="1"/>
        <end position="20"/>
    </location>
</feature>
<evidence type="ECO:0000313" key="2">
    <source>
        <dbReference type="EMBL" id="HIU14148.1"/>
    </source>
</evidence>
<dbReference type="PROSITE" id="PS51257">
    <property type="entry name" value="PROKAR_LIPOPROTEIN"/>
    <property type="match status" value="1"/>
</dbReference>
<evidence type="ECO:0008006" key="4">
    <source>
        <dbReference type="Google" id="ProtNLM"/>
    </source>
</evidence>
<dbReference type="Proteomes" id="UP000824175">
    <property type="component" value="Unassembled WGS sequence"/>
</dbReference>
<dbReference type="EMBL" id="DVMJ01000074">
    <property type="protein sequence ID" value="HIU14148.1"/>
    <property type="molecule type" value="Genomic_DNA"/>
</dbReference>
<sequence>MRKIGLCLLLVLLCACQSDWQETENTIYDEMVERIENHTDYIDSSAYFSCRLVVSSLADDQYQYDVIIDQPTLNMDDVRAIAIVEGEDSELFPSIGLEEGDTCYLYPGYIDQSAHYYEGIRLSGISLQPIQDVKLYISFVNEQTYYEQYIVLKPMEE</sequence>
<evidence type="ECO:0000313" key="3">
    <source>
        <dbReference type="Proteomes" id="UP000824175"/>
    </source>
</evidence>
<proteinExistence type="predicted"/>
<protein>
    <recommendedName>
        <fullName evidence="4">Lipoprotein</fullName>
    </recommendedName>
</protein>
<comment type="caution">
    <text evidence="2">The sequence shown here is derived from an EMBL/GenBank/DDBJ whole genome shotgun (WGS) entry which is preliminary data.</text>
</comment>
<gene>
    <name evidence="2" type="ORF">IAD15_08780</name>
</gene>
<evidence type="ECO:0000256" key="1">
    <source>
        <dbReference type="SAM" id="SignalP"/>
    </source>
</evidence>
<dbReference type="AlphaFoldDB" id="A0A9D1HPG8"/>
<reference evidence="2" key="2">
    <citation type="journal article" date="2021" name="PeerJ">
        <title>Extensive microbial diversity within the chicken gut microbiome revealed by metagenomics and culture.</title>
        <authorList>
            <person name="Gilroy R."/>
            <person name="Ravi A."/>
            <person name="Getino M."/>
            <person name="Pursley I."/>
            <person name="Horton D.L."/>
            <person name="Alikhan N.F."/>
            <person name="Baker D."/>
            <person name="Gharbi K."/>
            <person name="Hall N."/>
            <person name="Watson M."/>
            <person name="Adriaenssens E.M."/>
            <person name="Foster-Nyarko E."/>
            <person name="Jarju S."/>
            <person name="Secka A."/>
            <person name="Antonio M."/>
            <person name="Oren A."/>
            <person name="Chaudhuri R.R."/>
            <person name="La Ragione R."/>
            <person name="Hildebrand F."/>
            <person name="Pallen M.J."/>
        </authorList>
    </citation>
    <scope>NUCLEOTIDE SEQUENCE</scope>
    <source>
        <strain evidence="2">CHK195-11698</strain>
    </source>
</reference>
<keyword evidence="1" id="KW-0732">Signal</keyword>
<accession>A0A9D1HPG8</accession>
<organism evidence="2 3">
    <name type="scientific">Candidatus Fimiplasma intestinipullorum</name>
    <dbReference type="NCBI Taxonomy" id="2840825"/>
    <lineage>
        <taxon>Bacteria</taxon>
        <taxon>Bacillati</taxon>
        <taxon>Bacillota</taxon>
        <taxon>Clostridia</taxon>
        <taxon>Eubacteriales</taxon>
        <taxon>Candidatus Fimiplasma</taxon>
    </lineage>
</organism>
<reference evidence="2" key="1">
    <citation type="submission" date="2020-10" db="EMBL/GenBank/DDBJ databases">
        <authorList>
            <person name="Gilroy R."/>
        </authorList>
    </citation>
    <scope>NUCLEOTIDE SEQUENCE</scope>
    <source>
        <strain evidence="2">CHK195-11698</strain>
    </source>
</reference>
<name>A0A9D1HPG8_9FIRM</name>
<feature type="chain" id="PRO_5039446760" description="Lipoprotein" evidence="1">
    <location>
        <begin position="21"/>
        <end position="157"/>
    </location>
</feature>